<organism evidence="3 4">
    <name type="scientific">Streptomyces cyaneofuscatus</name>
    <dbReference type="NCBI Taxonomy" id="66883"/>
    <lineage>
        <taxon>Bacteria</taxon>
        <taxon>Bacillati</taxon>
        <taxon>Actinomycetota</taxon>
        <taxon>Actinomycetes</taxon>
        <taxon>Kitasatosporales</taxon>
        <taxon>Streptomycetaceae</taxon>
        <taxon>Streptomyces</taxon>
    </lineage>
</organism>
<dbReference type="PROSITE" id="PS51257">
    <property type="entry name" value="PROKAR_LIPOPROTEIN"/>
    <property type="match status" value="1"/>
</dbReference>
<sequence>MRATAVRRTALAACAVSLALLATACGGSSDTEAKGGATSGSGSAPTDSAPKTSAKALSAAELEAVSLKQGDVAGHGITKTGPDDELAEGGVTVDKAACLPVAHAMYGVAQKGSAATTKRKVLSEPKKADTKKPAGELTDGDVEDVLKAAFDVTSTFVALHAYEGTAGPDTFVALKKAAADCAGGFTATIAGEPQKVVSVTEERATGGDESAAWKLTVVDDDDDRFPISLVALRKEGTVATFYSLNVAAVTGRNAKFTGPTEVVAAQAKKLG</sequence>
<evidence type="ECO:0000256" key="1">
    <source>
        <dbReference type="SAM" id="MobiDB-lite"/>
    </source>
</evidence>
<dbReference type="Proteomes" id="UP001356428">
    <property type="component" value="Chromosome"/>
</dbReference>
<feature type="chain" id="PRO_5045741756" description="Lipoprotein" evidence="2">
    <location>
        <begin position="25"/>
        <end position="271"/>
    </location>
</feature>
<feature type="signal peptide" evidence="2">
    <location>
        <begin position="1"/>
        <end position="24"/>
    </location>
</feature>
<name>A0ABZ1EZ10_9ACTN</name>
<evidence type="ECO:0000256" key="2">
    <source>
        <dbReference type="SAM" id="SignalP"/>
    </source>
</evidence>
<feature type="region of interest" description="Disordered" evidence="1">
    <location>
        <begin position="27"/>
        <end position="55"/>
    </location>
</feature>
<reference evidence="3 4" key="1">
    <citation type="submission" date="2022-10" db="EMBL/GenBank/DDBJ databases">
        <title>The complete genomes of actinobacterial strains from the NBC collection.</title>
        <authorList>
            <person name="Joergensen T.S."/>
            <person name="Alvarez Arevalo M."/>
            <person name="Sterndorff E.B."/>
            <person name="Faurdal D."/>
            <person name="Vuksanovic O."/>
            <person name="Mourched A.-S."/>
            <person name="Charusanti P."/>
            <person name="Shaw S."/>
            <person name="Blin K."/>
            <person name="Weber T."/>
        </authorList>
    </citation>
    <scope>NUCLEOTIDE SEQUENCE [LARGE SCALE GENOMIC DNA]</scope>
    <source>
        <strain evidence="3 4">NBC 01792</strain>
    </source>
</reference>
<protein>
    <recommendedName>
        <fullName evidence="5">Lipoprotein</fullName>
    </recommendedName>
</protein>
<gene>
    <name evidence="3" type="ORF">OG849_19525</name>
</gene>
<evidence type="ECO:0008006" key="5">
    <source>
        <dbReference type="Google" id="ProtNLM"/>
    </source>
</evidence>
<dbReference type="RefSeq" id="WP_326704450.1">
    <property type="nucleotide sequence ID" value="NZ_CP109083.1"/>
</dbReference>
<dbReference type="EMBL" id="CP109083">
    <property type="protein sequence ID" value="WSB09268.1"/>
    <property type="molecule type" value="Genomic_DNA"/>
</dbReference>
<accession>A0ABZ1EZ10</accession>
<feature type="compositionally biased region" description="Low complexity" evidence="1">
    <location>
        <begin position="34"/>
        <end position="55"/>
    </location>
</feature>
<proteinExistence type="predicted"/>
<keyword evidence="4" id="KW-1185">Reference proteome</keyword>
<keyword evidence="2" id="KW-0732">Signal</keyword>
<evidence type="ECO:0000313" key="3">
    <source>
        <dbReference type="EMBL" id="WSB09268.1"/>
    </source>
</evidence>
<evidence type="ECO:0000313" key="4">
    <source>
        <dbReference type="Proteomes" id="UP001356428"/>
    </source>
</evidence>